<name>A0A212JPV3_9PROT</name>
<accession>A0A212JPV3</accession>
<sequence>MSVDLASLSEKATAIRRTALRCALAAKKGHVPPAFSWTEIGVALFYGGGLRLRPAEPHWPQRDRFILSKGHGCLTLYAILADLGFFPAEQLDRFATDGALLPGHPDLEIPGVECISGSLGHGLGAGAGMALAARMTGADWRTVVVLGDGECQEGAIWEAAMFAGQHRLGNLTAIVDRNRLSATDFTENVVGLEPLDARLTAFGWDVETVDGHDLDALVGLLSHRPQRSRPLAVIARTTKGKGVDFMENSELWHHRLPKGDEIASAWRQLGGV</sequence>
<protein>
    <submittedName>
        <fullName evidence="2">Transketolase</fullName>
        <ecNumber evidence="2">2.2.1.1</ecNumber>
    </submittedName>
</protein>
<proteinExistence type="predicted"/>
<evidence type="ECO:0000313" key="2">
    <source>
        <dbReference type="EMBL" id="SBW01457.1"/>
    </source>
</evidence>
<dbReference type="PANTHER" id="PTHR47514:SF2">
    <property type="entry name" value="TRANSKETOLASE"/>
    <property type="match status" value="1"/>
</dbReference>
<feature type="domain" description="Transketolase N-terminal" evidence="1">
    <location>
        <begin position="12"/>
        <end position="270"/>
    </location>
</feature>
<keyword evidence="2" id="KW-0808">Transferase</keyword>
<dbReference type="InterPro" id="IPR029061">
    <property type="entry name" value="THDP-binding"/>
</dbReference>
<dbReference type="EC" id="2.2.1.1" evidence="2"/>
<dbReference type="InterPro" id="IPR005474">
    <property type="entry name" value="Transketolase_N"/>
</dbReference>
<dbReference type="CDD" id="cd02012">
    <property type="entry name" value="TPP_TK"/>
    <property type="match status" value="1"/>
</dbReference>
<dbReference type="Pfam" id="PF00456">
    <property type="entry name" value="Transketolase_N"/>
    <property type="match status" value="1"/>
</dbReference>
<dbReference type="SUPFAM" id="SSF52518">
    <property type="entry name" value="Thiamin diphosphate-binding fold (THDP-binding)"/>
    <property type="match status" value="1"/>
</dbReference>
<dbReference type="AlphaFoldDB" id="A0A212JPV3"/>
<dbReference type="PANTHER" id="PTHR47514">
    <property type="entry name" value="TRANSKETOLASE N-TERMINAL SECTION-RELATED"/>
    <property type="match status" value="1"/>
</dbReference>
<dbReference type="GO" id="GO:0004802">
    <property type="term" value="F:transketolase activity"/>
    <property type="evidence" value="ECO:0007669"/>
    <property type="project" value="UniProtKB-EC"/>
</dbReference>
<organism evidence="2">
    <name type="scientific">uncultured Alphaproteobacteria bacterium</name>
    <dbReference type="NCBI Taxonomy" id="91750"/>
    <lineage>
        <taxon>Bacteria</taxon>
        <taxon>Pseudomonadati</taxon>
        <taxon>Pseudomonadota</taxon>
        <taxon>Alphaproteobacteria</taxon>
        <taxon>environmental samples</taxon>
    </lineage>
</organism>
<dbReference type="EMBL" id="FLUO01000001">
    <property type="protein sequence ID" value="SBW01457.1"/>
    <property type="molecule type" value="Genomic_DNA"/>
</dbReference>
<evidence type="ECO:0000259" key="1">
    <source>
        <dbReference type="Pfam" id="PF00456"/>
    </source>
</evidence>
<dbReference type="Gene3D" id="3.40.50.970">
    <property type="match status" value="1"/>
</dbReference>
<gene>
    <name evidence="2" type="primary">tktB</name>
    <name evidence="2" type="ORF">KL86APRO_11434</name>
</gene>
<reference evidence="2" key="1">
    <citation type="submission" date="2016-04" db="EMBL/GenBank/DDBJ databases">
        <authorList>
            <person name="Evans L.H."/>
            <person name="Alamgir A."/>
            <person name="Owens N."/>
            <person name="Weber N.D."/>
            <person name="Virtaneva K."/>
            <person name="Barbian K."/>
            <person name="Babar A."/>
            <person name="Rosenke K."/>
        </authorList>
    </citation>
    <scope>NUCLEOTIDE SEQUENCE</scope>
    <source>
        <strain evidence="2">86</strain>
    </source>
</reference>